<evidence type="ECO:0000313" key="1">
    <source>
        <dbReference type="EMBL" id="UPV76728.1"/>
    </source>
</evidence>
<dbReference type="EMBL" id="CP096661">
    <property type="protein sequence ID" value="UPV76728.1"/>
    <property type="molecule type" value="Genomic_DNA"/>
</dbReference>
<protein>
    <submittedName>
        <fullName evidence="1">Alkaline phosphatase family protein</fullName>
    </submittedName>
</protein>
<reference evidence="1 2" key="1">
    <citation type="submission" date="2022-04" db="EMBL/GenBank/DDBJ databases">
        <title>Diverse halophilic archaea isolated from saline environments.</title>
        <authorList>
            <person name="Cui H.-L."/>
        </authorList>
    </citation>
    <scope>NUCLEOTIDE SEQUENCE [LARGE SCALE GENOMIC DNA]</scope>
    <source>
        <strain evidence="1 2">XZYJT49</strain>
        <plasmid evidence="1 2">unnamed2</plasmid>
    </source>
</reference>
<dbReference type="Gene3D" id="3.40.720.10">
    <property type="entry name" value="Alkaline Phosphatase, subunit A"/>
    <property type="match status" value="1"/>
</dbReference>
<gene>
    <name evidence="1" type="ORF">M0R89_21275</name>
</gene>
<dbReference type="Gene3D" id="3.30.1360.110">
    <property type="entry name" value="Domain 2, Phosphonoacetate Hydrolase"/>
    <property type="match status" value="1"/>
</dbReference>
<dbReference type="PANTHER" id="PTHR10151">
    <property type="entry name" value="ECTONUCLEOTIDE PYROPHOSPHATASE/PHOSPHODIESTERASE"/>
    <property type="match status" value="1"/>
</dbReference>
<dbReference type="AlphaFoldDB" id="A0A8U0I0M7"/>
<proteinExistence type="predicted"/>
<dbReference type="PANTHER" id="PTHR10151:SF120">
    <property type="entry name" value="BIS(5'-ADENOSYL)-TRIPHOSPHATASE"/>
    <property type="match status" value="1"/>
</dbReference>
<dbReference type="RefSeq" id="WP_248652761.1">
    <property type="nucleotide sequence ID" value="NZ_CP096661.1"/>
</dbReference>
<dbReference type="GeneID" id="72187788"/>
<accession>A0A8U0I0M7</accession>
<geneLocation type="plasmid" evidence="1 2">
    <name>unnamed2</name>
</geneLocation>
<dbReference type="SUPFAM" id="SSF53649">
    <property type="entry name" value="Alkaline phosphatase-like"/>
    <property type="match status" value="1"/>
</dbReference>
<dbReference type="GO" id="GO:0016787">
    <property type="term" value="F:hydrolase activity"/>
    <property type="evidence" value="ECO:0007669"/>
    <property type="project" value="UniProtKB-ARBA"/>
</dbReference>
<evidence type="ECO:0000313" key="2">
    <source>
        <dbReference type="Proteomes" id="UP000830729"/>
    </source>
</evidence>
<name>A0A8U0I0M7_9EURY</name>
<dbReference type="Pfam" id="PF01663">
    <property type="entry name" value="Phosphodiest"/>
    <property type="match status" value="1"/>
</dbReference>
<keyword evidence="2" id="KW-1185">Reference proteome</keyword>
<sequence length="353" mass="37770">MTHVVACLDGLDPEYLAAVETPGWDRIAARGDAGTCEGLVPSLTNVNNVGIVTASFPAENGVTGNTYYDPERDEQAYMNDASLLRRRTELQRRADRGETVAALVAKDKLVGMVGQDCDLAASAEDPPDWLADAVGEPPGIYSGGASAWLMDAAVHVLDERDPDVLYVSTTDVIPHKHGPEETAAEEWVRELDAGVAALAERSDALVATADHGMNRKSVCVDIEAALDREELDAEVVRLITDEHTYHHQNLGGAAYVYLEDGSADALAPLADIDGVEEVLPATEAAERFRLPTDAIGDALVLGTESSVFGPVEEGVRGSVELRSHGSHHERRVPYVASTGATLDYNIEAFRGLE</sequence>
<dbReference type="InterPro" id="IPR002591">
    <property type="entry name" value="Phosphodiest/P_Trfase"/>
</dbReference>
<dbReference type="KEGG" id="halx:M0R89_21275"/>
<dbReference type="InterPro" id="IPR023116">
    <property type="entry name" value="Phosphonoacetate_hydro_insert"/>
</dbReference>
<keyword evidence="1" id="KW-0614">Plasmid</keyword>
<dbReference type="Proteomes" id="UP000830729">
    <property type="component" value="Plasmid unnamed2"/>
</dbReference>
<organism evidence="1 2">
    <name type="scientific">Halorussus limi</name>
    <dbReference type="NCBI Taxonomy" id="2938695"/>
    <lineage>
        <taxon>Archaea</taxon>
        <taxon>Methanobacteriati</taxon>
        <taxon>Methanobacteriota</taxon>
        <taxon>Stenosarchaea group</taxon>
        <taxon>Halobacteria</taxon>
        <taxon>Halobacteriales</taxon>
        <taxon>Haladaptataceae</taxon>
        <taxon>Halorussus</taxon>
    </lineage>
</organism>
<dbReference type="InterPro" id="IPR017850">
    <property type="entry name" value="Alkaline_phosphatase_core_sf"/>
</dbReference>